<keyword evidence="2" id="KW-0614">Plasmid</keyword>
<dbReference type="AlphaFoldDB" id="A0A375HFI4"/>
<proteinExistence type="predicted"/>
<dbReference type="EMBL" id="LT976981">
    <property type="protein sequence ID" value="SOZ74552.1"/>
    <property type="molecule type" value="Genomic_DNA"/>
</dbReference>
<dbReference type="EMBL" id="LT984809">
    <property type="protein sequence ID" value="SPD49107.1"/>
    <property type="molecule type" value="Genomic_DNA"/>
</dbReference>
<gene>
    <name evidence="2" type="ORF">CBM2612_P0452</name>
    <name evidence="1" type="ORF">CBM2613_P50012</name>
</gene>
<geneLocation type="plasmid" evidence="3">
    <name>cbm2613_p</name>
</geneLocation>
<reference evidence="1" key="2">
    <citation type="submission" date="2018-01" db="EMBL/GenBank/DDBJ databases">
        <authorList>
            <person name="Clerissi C."/>
        </authorList>
    </citation>
    <scope>NUCLEOTIDE SEQUENCE</scope>
    <source>
        <strain evidence="1">Cupriavidus taiwanensis STM 8556</strain>
        <plasmid evidence="1">CBM2613_p</plasmid>
    </source>
</reference>
<reference evidence="2 3" key="1">
    <citation type="submission" date="2018-01" db="EMBL/GenBank/DDBJ databases">
        <authorList>
            <person name="Gaut B.S."/>
            <person name="Morton B.R."/>
            <person name="Clegg M.T."/>
            <person name="Duvall M.R."/>
        </authorList>
    </citation>
    <scope>NUCLEOTIDE SEQUENCE</scope>
    <source>
        <strain evidence="2">Cupriavidus taiwanensis STM 8555</strain>
        <plasmid evidence="2">I</plasmid>
        <plasmid evidence="3">Plasmid cbm2613_p</plasmid>
    </source>
</reference>
<evidence type="ECO:0000313" key="3">
    <source>
        <dbReference type="Proteomes" id="UP000256952"/>
    </source>
</evidence>
<dbReference type="Proteomes" id="UP000256952">
    <property type="component" value="Plasmid CBM2613_p"/>
</dbReference>
<organism evidence="2">
    <name type="scientific">Cupriavidus taiwanensis</name>
    <dbReference type="NCBI Taxonomy" id="164546"/>
    <lineage>
        <taxon>Bacteria</taxon>
        <taxon>Pseudomonadati</taxon>
        <taxon>Pseudomonadota</taxon>
        <taxon>Betaproteobacteria</taxon>
        <taxon>Burkholderiales</taxon>
        <taxon>Burkholderiaceae</taxon>
        <taxon>Cupriavidus</taxon>
    </lineage>
</organism>
<geneLocation type="plasmid" evidence="1">
    <name>CBM2613_p</name>
</geneLocation>
<accession>A0A375HFI4</accession>
<sequence length="70" mass="8079">MMSQKARQEFPQIDPTSLIKLALTTARLSLLLTSLKVPGHLYVRLRRPTNFYPLVFAQPNPVCALRFRRP</sequence>
<evidence type="ECO:0000313" key="1">
    <source>
        <dbReference type="EMBL" id="SOZ74552.1"/>
    </source>
</evidence>
<protein>
    <submittedName>
        <fullName evidence="2">Uncharacterized protein</fullName>
    </submittedName>
</protein>
<name>A0A375HFI4_9BURK</name>
<evidence type="ECO:0000313" key="2">
    <source>
        <dbReference type="EMBL" id="SPD49107.1"/>
    </source>
</evidence>
<geneLocation type="plasmid" evidence="2">
    <name>I</name>
</geneLocation>